<dbReference type="InterPro" id="IPR017896">
    <property type="entry name" value="4Fe4S_Fe-S-bd"/>
</dbReference>
<organism evidence="9">
    <name type="scientific">marine sediment metagenome</name>
    <dbReference type="NCBI Taxonomy" id="412755"/>
    <lineage>
        <taxon>unclassified sequences</taxon>
        <taxon>metagenomes</taxon>
        <taxon>ecological metagenomes</taxon>
    </lineage>
</organism>
<evidence type="ECO:0000256" key="3">
    <source>
        <dbReference type="ARBA" id="ARBA00022723"/>
    </source>
</evidence>
<dbReference type="InterPro" id="IPR050572">
    <property type="entry name" value="Fe-S_Ferredoxin"/>
</dbReference>
<dbReference type="EMBL" id="BARV01006795">
    <property type="protein sequence ID" value="GAI16978.1"/>
    <property type="molecule type" value="Genomic_DNA"/>
</dbReference>
<keyword evidence="7" id="KW-0411">Iron-sulfur</keyword>
<keyword evidence="6" id="KW-0408">Iron</keyword>
<evidence type="ECO:0000256" key="4">
    <source>
        <dbReference type="ARBA" id="ARBA00022737"/>
    </source>
</evidence>
<keyword evidence="5" id="KW-0249">Electron transport</keyword>
<feature type="domain" description="4Fe-4S ferredoxin-type" evidence="8">
    <location>
        <begin position="40"/>
        <end position="69"/>
    </location>
</feature>
<protein>
    <recommendedName>
        <fullName evidence="8">4Fe-4S ferredoxin-type domain-containing protein</fullName>
    </recommendedName>
</protein>
<dbReference type="GO" id="GO:0051539">
    <property type="term" value="F:4 iron, 4 sulfur cluster binding"/>
    <property type="evidence" value="ECO:0007669"/>
    <property type="project" value="UniProtKB-KW"/>
</dbReference>
<keyword evidence="4" id="KW-0677">Repeat</keyword>
<dbReference type="AlphaFoldDB" id="X1LD17"/>
<gene>
    <name evidence="9" type="ORF">S06H3_13912</name>
</gene>
<evidence type="ECO:0000256" key="5">
    <source>
        <dbReference type="ARBA" id="ARBA00022982"/>
    </source>
</evidence>
<dbReference type="PANTHER" id="PTHR43687:SF6">
    <property type="entry name" value="L-ASPARTATE SEMIALDEHYDE SULFURTRANSFERASE IRON-SULFUR SUBUNIT"/>
    <property type="match status" value="1"/>
</dbReference>
<evidence type="ECO:0000313" key="9">
    <source>
        <dbReference type="EMBL" id="GAI16978.1"/>
    </source>
</evidence>
<dbReference type="PROSITE" id="PS51379">
    <property type="entry name" value="4FE4S_FER_2"/>
    <property type="match status" value="2"/>
</dbReference>
<keyword evidence="3" id="KW-0479">Metal-binding</keyword>
<feature type="domain" description="4Fe-4S ferredoxin-type" evidence="8">
    <location>
        <begin position="10"/>
        <end position="39"/>
    </location>
</feature>
<dbReference type="GO" id="GO:0046872">
    <property type="term" value="F:metal ion binding"/>
    <property type="evidence" value="ECO:0007669"/>
    <property type="project" value="UniProtKB-KW"/>
</dbReference>
<keyword evidence="2" id="KW-0004">4Fe-4S</keyword>
<sequence>MKKDFEEGDMKITIDYDKCTGAGECVTACPVEIFELVDGKAIAKNVGECIECCACVSSCPQEAIEHSSC</sequence>
<evidence type="ECO:0000259" key="8">
    <source>
        <dbReference type="PROSITE" id="PS51379"/>
    </source>
</evidence>
<evidence type="ECO:0000256" key="7">
    <source>
        <dbReference type="ARBA" id="ARBA00023014"/>
    </source>
</evidence>
<name>X1LD17_9ZZZZ</name>
<dbReference type="SUPFAM" id="SSF54862">
    <property type="entry name" value="4Fe-4S ferredoxins"/>
    <property type="match status" value="1"/>
</dbReference>
<keyword evidence="1" id="KW-0813">Transport</keyword>
<dbReference type="Pfam" id="PF13237">
    <property type="entry name" value="Fer4_10"/>
    <property type="match status" value="1"/>
</dbReference>
<proteinExistence type="predicted"/>
<accession>X1LD17</accession>
<evidence type="ECO:0000256" key="6">
    <source>
        <dbReference type="ARBA" id="ARBA00023004"/>
    </source>
</evidence>
<dbReference type="PANTHER" id="PTHR43687">
    <property type="entry name" value="ADENYLYLSULFATE REDUCTASE, BETA SUBUNIT"/>
    <property type="match status" value="1"/>
</dbReference>
<dbReference type="Gene3D" id="3.30.70.20">
    <property type="match status" value="1"/>
</dbReference>
<reference evidence="9" key="1">
    <citation type="journal article" date="2014" name="Front. Microbiol.">
        <title>High frequency of phylogenetically diverse reductive dehalogenase-homologous genes in deep subseafloor sedimentary metagenomes.</title>
        <authorList>
            <person name="Kawai M."/>
            <person name="Futagami T."/>
            <person name="Toyoda A."/>
            <person name="Takaki Y."/>
            <person name="Nishi S."/>
            <person name="Hori S."/>
            <person name="Arai W."/>
            <person name="Tsubouchi T."/>
            <person name="Morono Y."/>
            <person name="Uchiyama I."/>
            <person name="Ito T."/>
            <person name="Fujiyama A."/>
            <person name="Inagaki F."/>
            <person name="Takami H."/>
        </authorList>
    </citation>
    <scope>NUCLEOTIDE SEQUENCE</scope>
    <source>
        <strain evidence="9">Expedition CK06-06</strain>
    </source>
</reference>
<evidence type="ECO:0000256" key="2">
    <source>
        <dbReference type="ARBA" id="ARBA00022485"/>
    </source>
</evidence>
<evidence type="ECO:0000256" key="1">
    <source>
        <dbReference type="ARBA" id="ARBA00022448"/>
    </source>
</evidence>
<comment type="caution">
    <text evidence="9">The sequence shown here is derived from an EMBL/GenBank/DDBJ whole genome shotgun (WGS) entry which is preliminary data.</text>
</comment>